<keyword evidence="8" id="KW-0479">Metal-binding</keyword>
<keyword evidence="9 20" id="KW-0547">Nucleotide-binding</keyword>
<feature type="transmembrane region" description="Helical" evidence="20">
    <location>
        <begin position="343"/>
        <end position="366"/>
    </location>
</feature>
<dbReference type="PANTHER" id="PTHR24093:SF369">
    <property type="entry name" value="CALCIUM-TRANSPORTING ATPASE"/>
    <property type="match status" value="1"/>
</dbReference>
<dbReference type="InterPro" id="IPR018303">
    <property type="entry name" value="ATPase_P-typ_P_site"/>
</dbReference>
<dbReference type="FunFam" id="1.20.1110.10:FF:000036">
    <property type="entry name" value="Calcium-transporting ATPase"/>
    <property type="match status" value="1"/>
</dbReference>
<keyword evidence="16 20" id="KW-1133">Transmembrane helix</keyword>
<dbReference type="Proteomes" id="UP000515163">
    <property type="component" value="Unplaced"/>
</dbReference>
<dbReference type="Pfam" id="PF13246">
    <property type="entry name" value="Cation_ATPase"/>
    <property type="match status" value="1"/>
</dbReference>
<dbReference type="SUPFAM" id="SSF81660">
    <property type="entry name" value="Metal cation-transporting ATPase, ATP-binding domain N"/>
    <property type="match status" value="1"/>
</dbReference>
<dbReference type="SUPFAM" id="SSF56784">
    <property type="entry name" value="HAD-like"/>
    <property type="match status" value="1"/>
</dbReference>
<dbReference type="NCBIfam" id="TIGR01517">
    <property type="entry name" value="ATPase-IIB_Ca"/>
    <property type="match status" value="1"/>
</dbReference>
<feature type="transmembrane region" description="Helical" evidence="20">
    <location>
        <begin position="980"/>
        <end position="999"/>
    </location>
</feature>
<evidence type="ECO:0000256" key="7">
    <source>
        <dbReference type="ARBA" id="ARBA00022692"/>
    </source>
</evidence>
<evidence type="ECO:0000256" key="21">
    <source>
        <dbReference type="SAM" id="MobiDB-lite"/>
    </source>
</evidence>
<feature type="transmembrane region" description="Helical" evidence="20">
    <location>
        <begin position="901"/>
        <end position="921"/>
    </location>
</feature>
<gene>
    <name evidence="24" type="primary">LOC116299016</name>
</gene>
<proteinExistence type="inferred from homology"/>
<dbReference type="GO" id="GO:0005886">
    <property type="term" value="C:plasma membrane"/>
    <property type="evidence" value="ECO:0007669"/>
    <property type="project" value="UniProtKB-SubCell"/>
</dbReference>
<dbReference type="FunFam" id="3.40.1110.10:FF:000092">
    <property type="entry name" value="Calcium-transporting ATPase"/>
    <property type="match status" value="1"/>
</dbReference>
<dbReference type="GO" id="GO:0051480">
    <property type="term" value="P:regulation of cytosolic calcium ion concentration"/>
    <property type="evidence" value="ECO:0007669"/>
    <property type="project" value="TreeGrafter"/>
</dbReference>
<evidence type="ECO:0000256" key="4">
    <source>
        <dbReference type="ARBA" id="ARBA00022475"/>
    </source>
</evidence>
<feature type="transmembrane region" description="Helical" evidence="20">
    <location>
        <begin position="386"/>
        <end position="415"/>
    </location>
</feature>
<dbReference type="PANTHER" id="PTHR24093">
    <property type="entry name" value="CATION TRANSPORTING ATPASE"/>
    <property type="match status" value="1"/>
</dbReference>
<feature type="region of interest" description="Disordered" evidence="21">
    <location>
        <begin position="286"/>
        <end position="305"/>
    </location>
</feature>
<dbReference type="CDD" id="cd02081">
    <property type="entry name" value="P-type_ATPase_Ca_PMCA-like"/>
    <property type="match status" value="1"/>
</dbReference>
<comment type="similarity">
    <text evidence="2">Belongs to the cation transport ATPase (P-type) (TC 3.A.3) family. Type IIB subfamily.</text>
</comment>
<feature type="transmembrane region" description="Helical" evidence="20">
    <location>
        <begin position="1014"/>
        <end position="1034"/>
    </location>
</feature>
<dbReference type="InterPro" id="IPR044492">
    <property type="entry name" value="P_typ_ATPase_HD_dom"/>
</dbReference>
<dbReference type="InterPro" id="IPR006408">
    <property type="entry name" value="P-type_ATPase_IIB"/>
</dbReference>
<evidence type="ECO:0000313" key="24">
    <source>
        <dbReference type="RefSeq" id="XP_031563487.1"/>
    </source>
</evidence>
<dbReference type="SFLD" id="SFLDF00027">
    <property type="entry name" value="p-type_atpase"/>
    <property type="match status" value="1"/>
</dbReference>
<feature type="domain" description="Cation-transporting P-type ATPase N-terminal" evidence="22">
    <location>
        <begin position="55"/>
        <end position="126"/>
    </location>
</feature>
<dbReference type="SUPFAM" id="SSF81665">
    <property type="entry name" value="Calcium ATPase, transmembrane domain M"/>
    <property type="match status" value="1"/>
</dbReference>
<dbReference type="FunFam" id="1.20.1110.10:FF:000033">
    <property type="entry name" value="Calcium-transporting ATPase"/>
    <property type="match status" value="1"/>
</dbReference>
<evidence type="ECO:0000256" key="1">
    <source>
        <dbReference type="ARBA" id="ARBA00004651"/>
    </source>
</evidence>
<feature type="transmembrane region" description="Helical" evidence="20">
    <location>
        <begin position="941"/>
        <end position="959"/>
    </location>
</feature>
<accession>A0A6P8ICL2</accession>
<dbReference type="RefSeq" id="XP_031563487.1">
    <property type="nucleotide sequence ID" value="XM_031707627.1"/>
</dbReference>
<evidence type="ECO:0000256" key="14">
    <source>
        <dbReference type="ARBA" id="ARBA00022860"/>
    </source>
</evidence>
<dbReference type="SFLD" id="SFLDS00003">
    <property type="entry name" value="Haloacid_Dehalogenase"/>
    <property type="match status" value="1"/>
</dbReference>
<dbReference type="PRINTS" id="PR00121">
    <property type="entry name" value="NAKATPASE"/>
</dbReference>
<dbReference type="GO" id="GO:0005516">
    <property type="term" value="F:calmodulin binding"/>
    <property type="evidence" value="ECO:0007669"/>
    <property type="project" value="UniProtKB-KW"/>
</dbReference>
<protein>
    <recommendedName>
        <fullName evidence="20">Calcium-transporting ATPase</fullName>
        <ecNumber evidence="20">7.2.2.10</ecNumber>
    </recommendedName>
</protein>
<dbReference type="Pfam" id="PF00690">
    <property type="entry name" value="Cation_ATPase_N"/>
    <property type="match status" value="1"/>
</dbReference>
<dbReference type="GO" id="GO:0016887">
    <property type="term" value="F:ATP hydrolysis activity"/>
    <property type="evidence" value="ECO:0007669"/>
    <property type="project" value="InterPro"/>
</dbReference>
<dbReference type="InterPro" id="IPR059000">
    <property type="entry name" value="ATPase_P-type_domA"/>
</dbReference>
<dbReference type="SMART" id="SM00831">
    <property type="entry name" value="Cation_ATPase_N"/>
    <property type="match status" value="1"/>
</dbReference>
<comment type="catalytic activity">
    <reaction evidence="20">
        <text>Ca(2+)(in) + ATP + H2O = Ca(2+)(out) + ADP + phosphate + H(+)</text>
        <dbReference type="Rhea" id="RHEA:18105"/>
        <dbReference type="ChEBI" id="CHEBI:15377"/>
        <dbReference type="ChEBI" id="CHEBI:15378"/>
        <dbReference type="ChEBI" id="CHEBI:29108"/>
        <dbReference type="ChEBI" id="CHEBI:30616"/>
        <dbReference type="ChEBI" id="CHEBI:43474"/>
        <dbReference type="ChEBI" id="CHEBI:456216"/>
        <dbReference type="EC" id="7.2.2.10"/>
    </reaction>
</comment>
<dbReference type="Pfam" id="PF12424">
    <property type="entry name" value="ATP_Ca_trans_C"/>
    <property type="match status" value="1"/>
</dbReference>
<comment type="function">
    <text evidence="20">Catalyzes the hydrolysis of ATP coupled with the transport of calcium.</text>
</comment>
<evidence type="ECO:0000256" key="3">
    <source>
        <dbReference type="ARBA" id="ARBA00022448"/>
    </source>
</evidence>
<dbReference type="InterPro" id="IPR022141">
    <property type="entry name" value="ATP_Ca_trans_C"/>
</dbReference>
<evidence type="ECO:0000256" key="15">
    <source>
        <dbReference type="ARBA" id="ARBA00022967"/>
    </source>
</evidence>
<keyword evidence="11 20" id="KW-0106">Calcium</keyword>
<keyword evidence="5" id="KW-0597">Phosphoprotein</keyword>
<dbReference type="GeneID" id="116299016"/>
<evidence type="ECO:0000313" key="23">
    <source>
        <dbReference type="Proteomes" id="UP000515163"/>
    </source>
</evidence>
<dbReference type="InterPro" id="IPR001757">
    <property type="entry name" value="P_typ_ATPase"/>
</dbReference>
<evidence type="ECO:0000256" key="18">
    <source>
        <dbReference type="ARBA" id="ARBA00023065"/>
    </source>
</evidence>
<dbReference type="SUPFAM" id="SSF81653">
    <property type="entry name" value="Calcium ATPase, transduction domain A"/>
    <property type="match status" value="1"/>
</dbReference>
<dbReference type="Gene3D" id="1.20.1110.10">
    <property type="entry name" value="Calcium-transporting ATPase, transmembrane domain"/>
    <property type="match status" value="2"/>
</dbReference>
<keyword evidence="7 20" id="KW-0812">Transmembrane</keyword>
<dbReference type="Pfam" id="PF00122">
    <property type="entry name" value="E1-E2_ATPase"/>
    <property type="match status" value="1"/>
</dbReference>
<dbReference type="Pfam" id="PF00689">
    <property type="entry name" value="Cation_ATPase_C"/>
    <property type="match status" value="1"/>
</dbReference>
<dbReference type="AlphaFoldDB" id="A0A6P8ICL2"/>
<keyword evidence="19 20" id="KW-0472">Membrane</keyword>
<keyword evidence="14" id="KW-0112">Calmodulin-binding</keyword>
<comment type="subcellular location">
    <subcellularLocation>
        <location evidence="1">Cell membrane</location>
        <topology evidence="1">Multi-pass membrane protein</topology>
    </subcellularLocation>
    <subcellularLocation>
        <location evidence="20">Membrane</location>
        <topology evidence="20">Multi-pass membrane protein</topology>
    </subcellularLocation>
</comment>
<dbReference type="InterPro" id="IPR023214">
    <property type="entry name" value="HAD_sf"/>
</dbReference>
<dbReference type="GO" id="GO:0005524">
    <property type="term" value="F:ATP binding"/>
    <property type="evidence" value="ECO:0007669"/>
    <property type="project" value="UniProtKB-KW"/>
</dbReference>
<keyword evidence="12 20" id="KW-0067">ATP-binding</keyword>
<dbReference type="FunFam" id="1.20.1110.10:FF:000001">
    <property type="entry name" value="Calcium-transporting ATPase"/>
    <property type="match status" value="1"/>
</dbReference>
<keyword evidence="10" id="KW-0187">Copper transport</keyword>
<evidence type="ECO:0000256" key="12">
    <source>
        <dbReference type="ARBA" id="ARBA00022840"/>
    </source>
</evidence>
<evidence type="ECO:0000259" key="22">
    <source>
        <dbReference type="SMART" id="SM00831"/>
    </source>
</evidence>
<dbReference type="GO" id="GO:0046872">
    <property type="term" value="F:metal ion binding"/>
    <property type="evidence" value="ECO:0007669"/>
    <property type="project" value="UniProtKB-KW"/>
</dbReference>
<dbReference type="InterPro" id="IPR008250">
    <property type="entry name" value="ATPase_P-typ_transduc_dom_A_sf"/>
</dbReference>
<dbReference type="Pfam" id="PF08282">
    <property type="entry name" value="Hydrolase_3"/>
    <property type="match status" value="1"/>
</dbReference>
<dbReference type="PROSITE" id="PS00154">
    <property type="entry name" value="ATPASE_E1_E2"/>
    <property type="match status" value="1"/>
</dbReference>
<feature type="compositionally biased region" description="Basic and acidic residues" evidence="21">
    <location>
        <begin position="318"/>
        <end position="332"/>
    </location>
</feature>
<evidence type="ECO:0000256" key="17">
    <source>
        <dbReference type="ARBA" id="ARBA00023008"/>
    </source>
</evidence>
<evidence type="ECO:0000256" key="9">
    <source>
        <dbReference type="ARBA" id="ARBA00022741"/>
    </source>
</evidence>
<evidence type="ECO:0000256" key="5">
    <source>
        <dbReference type="ARBA" id="ARBA00022553"/>
    </source>
</evidence>
<evidence type="ECO:0000256" key="6">
    <source>
        <dbReference type="ARBA" id="ARBA00022568"/>
    </source>
</evidence>
<keyword evidence="15" id="KW-1278">Translocase</keyword>
<dbReference type="InterPro" id="IPR006068">
    <property type="entry name" value="ATPase_P-typ_cation-transptr_C"/>
</dbReference>
<keyword evidence="18 20" id="KW-0406">Ion transport</keyword>
<dbReference type="Gene3D" id="3.40.50.1000">
    <property type="entry name" value="HAD superfamily/HAD-like"/>
    <property type="match status" value="1"/>
</dbReference>
<dbReference type="InterPro" id="IPR036412">
    <property type="entry name" value="HAD-like_sf"/>
</dbReference>
<evidence type="ECO:0000256" key="10">
    <source>
        <dbReference type="ARBA" id="ARBA00022796"/>
    </source>
</evidence>
<dbReference type="Gene3D" id="2.70.150.10">
    <property type="entry name" value="Calcium-transporting ATPase, cytoplasmic transduction domain A"/>
    <property type="match status" value="1"/>
</dbReference>
<dbReference type="KEGG" id="aten:116299016"/>
<evidence type="ECO:0000256" key="19">
    <source>
        <dbReference type="ARBA" id="ARBA00023136"/>
    </source>
</evidence>
<feature type="transmembrane region" description="Helical" evidence="20">
    <location>
        <begin position="109"/>
        <end position="128"/>
    </location>
</feature>
<evidence type="ECO:0000256" key="20">
    <source>
        <dbReference type="RuleBase" id="RU361146"/>
    </source>
</evidence>
<reference evidence="24" key="1">
    <citation type="submission" date="2025-08" db="UniProtKB">
        <authorList>
            <consortium name="RefSeq"/>
        </authorList>
    </citation>
    <scope>IDENTIFICATION</scope>
    <source>
        <tissue evidence="24">Tentacle</tissue>
    </source>
</reference>
<dbReference type="OrthoDB" id="116380at2759"/>
<organism evidence="23 24">
    <name type="scientific">Actinia tenebrosa</name>
    <name type="common">Australian red waratah sea anemone</name>
    <dbReference type="NCBI Taxonomy" id="6105"/>
    <lineage>
        <taxon>Eukaryota</taxon>
        <taxon>Metazoa</taxon>
        <taxon>Cnidaria</taxon>
        <taxon>Anthozoa</taxon>
        <taxon>Hexacorallia</taxon>
        <taxon>Actiniaria</taxon>
        <taxon>Actiniidae</taxon>
        <taxon>Actinia</taxon>
    </lineage>
</organism>
<name>A0A6P8ICL2_ACTTE</name>
<dbReference type="InterPro" id="IPR004014">
    <property type="entry name" value="ATPase_P-typ_cation-transptr_N"/>
</dbReference>
<comment type="caution">
    <text evidence="20">Lacks conserved residue(s) required for the propagation of feature annotation.</text>
</comment>
<dbReference type="PRINTS" id="PR00119">
    <property type="entry name" value="CATATPASE"/>
</dbReference>
<dbReference type="FunFam" id="3.40.50.1000:FF:000144">
    <property type="entry name" value="copper-transporting ATPase 1 isoform X2"/>
    <property type="match status" value="1"/>
</dbReference>
<dbReference type="InterPro" id="IPR023298">
    <property type="entry name" value="ATPase_P-typ_TM_dom_sf"/>
</dbReference>
<dbReference type="GO" id="GO:0006825">
    <property type="term" value="P:copper ion transport"/>
    <property type="evidence" value="ECO:0007669"/>
    <property type="project" value="UniProtKB-KW"/>
</dbReference>
<dbReference type="GO" id="GO:0005388">
    <property type="term" value="F:P-type calcium transporter activity"/>
    <property type="evidence" value="ECO:0007669"/>
    <property type="project" value="UniProtKB-EC"/>
</dbReference>
<evidence type="ECO:0000256" key="11">
    <source>
        <dbReference type="ARBA" id="ARBA00022837"/>
    </source>
</evidence>
<evidence type="ECO:0000256" key="8">
    <source>
        <dbReference type="ARBA" id="ARBA00022723"/>
    </source>
</evidence>
<dbReference type="NCBIfam" id="TIGR01494">
    <property type="entry name" value="ATPase_P-type"/>
    <property type="match status" value="3"/>
</dbReference>
<evidence type="ECO:0000256" key="13">
    <source>
        <dbReference type="ARBA" id="ARBA00022842"/>
    </source>
</evidence>
<sequence length="1142" mass="125948">MEDELKKEERMSLHSHDSMDFNTKADFSDITVADLKELMKNRGVEAKEYLLSMGGLHSLVRKLHTSVEKGITGFPEDIDHRKRTFGSNVIPAKPPKTFLEFLVDAFKDTILIILMIAAVVSLLLGIFAPEDCGGHEDNTGWIDGFAIIVAVFIVAFVTAINDYQKEQQFRGLQSKIEGEHKFTVIRNGEPKEILNSEIVVGDLCQIKYGDLLPADGLVVQSNDIKVDESSLTGESDMVKKGDKDPLFLAGTHVMEGSGKMIVSAVGLNSQSGIIFSLLGAADVDKADGGEEAPPQSPGIKGASGSCDFEDVNLDDDKESSSENGKRKEEKQEKSVLQSKLTKLAVTIGWFGVAAALLTILVMVLQFSIRKYAMEKASWNNKHLNAYVNAFITGLTVLVVAVPEGLPLAVTISLAYSVKKMLDDNNLVRHLDACETMGNATAICSDKTGTLTTNRMTVVQIFVADTHYKSIPKGSELPTEVVEILCKGIALNSSYATNIMPPGPESRETLPTQIGNKTECALLGLILDLGDTYQYYRDNFPESSFVKVFTFNSARKSMSTVIKLKDGGYRLFSKGASEMVLKQCSHILDSKGTPTPFGRQDRENLAKNVIEPMASYGLRTICLAYRDFHPENDTDIDWDDEANIVTNLTCIAIAGIEDPVRDEVPDAILKCQQAGIVVRMVTGDNVNTARSIASKCGILQADKDFLVLDGKQFNMLIRDKAGRVNQKKFDEVWPKLRVLARSSPQDKYTLVKGIIDSKLNPAREIVAVTGDGTNDGPALKKADVGFAMGIAGTDVAKEASDIILTDDNFRSIVMAVMWGRNVYDSISKFLQFQLTVNLVAITIAFVGACTVEVSPLTGTQLLWVNLIMDSFASLALATEPPTEDLLTRKPYGRNKPLISRTMIRNILGHAIYQLIVLFVLIFKGDDLFDIEYGFEPTTRCKPTPHSAIIFNTFVMMQLFNEINSRMVHGERNVFKGIFRNPIFVGIFVGTFIVQILLIEFTGKAFHVHGLTWEEWMWTVFLGFSSLIWGQLVLTIPKNSFPKLCRFGRGGVPLATIVEPDGARDSRARILWIRGLTRLQHQIRVVNAFRSVIDGRSQRAIASPAVFNSLLAPVRTAMVIDENQYSLDRSDGNSPRYASIETAF</sequence>
<evidence type="ECO:0000256" key="16">
    <source>
        <dbReference type="ARBA" id="ARBA00022989"/>
    </source>
</evidence>
<evidence type="ECO:0000256" key="2">
    <source>
        <dbReference type="ARBA" id="ARBA00006124"/>
    </source>
</evidence>
<keyword evidence="23" id="KW-1185">Reference proteome</keyword>
<dbReference type="FunFam" id="2.70.150.10:FF:000001">
    <property type="entry name" value="Calcium-transporting ATPase"/>
    <property type="match status" value="1"/>
</dbReference>
<dbReference type="SFLD" id="SFLDG00002">
    <property type="entry name" value="C1.7:_P-type_atpase_like"/>
    <property type="match status" value="1"/>
</dbReference>
<dbReference type="InterPro" id="IPR023299">
    <property type="entry name" value="ATPase_P-typ_cyto_dom_N"/>
</dbReference>
<dbReference type="Gene3D" id="3.40.1110.10">
    <property type="entry name" value="Calcium-transporting ATPase, cytoplasmic domain N"/>
    <property type="match status" value="1"/>
</dbReference>
<feature type="region of interest" description="Disordered" evidence="21">
    <location>
        <begin position="310"/>
        <end position="332"/>
    </location>
</feature>
<keyword evidence="4" id="KW-1003">Cell membrane</keyword>
<dbReference type="InParanoid" id="A0A6P8ICL2"/>
<feature type="transmembrane region" description="Helical" evidence="20">
    <location>
        <begin position="140"/>
        <end position="160"/>
    </location>
</feature>
<dbReference type="FunCoup" id="A0A6P8ICL2">
    <property type="interactions" value="2769"/>
</dbReference>
<keyword evidence="6 20" id="KW-0109">Calcium transport</keyword>
<keyword evidence="13" id="KW-0460">Magnesium</keyword>
<keyword evidence="3 20" id="KW-0813">Transport</keyword>
<dbReference type="EC" id="7.2.2.10" evidence="20"/>
<keyword evidence="17" id="KW-0186">Copper</keyword>